<evidence type="ECO:0000259" key="1">
    <source>
        <dbReference type="Pfam" id="PF13175"/>
    </source>
</evidence>
<feature type="domain" description="Endonuclease GajA/Old nuclease/RecF-like AAA" evidence="1">
    <location>
        <begin position="1"/>
        <end position="375"/>
    </location>
</feature>
<proteinExistence type="predicted"/>
<evidence type="ECO:0000313" key="3">
    <source>
        <dbReference type="Proteomes" id="UP000041247"/>
    </source>
</evidence>
<dbReference type="SUPFAM" id="SSF52540">
    <property type="entry name" value="P-loop containing nucleoside triphosphate hydrolases"/>
    <property type="match status" value="1"/>
</dbReference>
<evidence type="ECO:0000313" key="2">
    <source>
        <dbReference type="EMBL" id="CTP87346.1"/>
    </source>
</evidence>
<reference evidence="2 3" key="1">
    <citation type="submission" date="2015-07" db="EMBL/GenBank/DDBJ databases">
        <authorList>
            <person name="Noorani M."/>
        </authorList>
    </citation>
    <scope>NUCLEOTIDE SEQUENCE [LARGE SCALE GENOMIC DNA]</scope>
    <source>
        <strain evidence="2">LMG728</strain>
    </source>
</reference>
<dbReference type="Proteomes" id="UP000041247">
    <property type="component" value="Unassembled WGS sequence"/>
</dbReference>
<dbReference type="PANTHER" id="PTHR43581">
    <property type="entry name" value="ATP/GTP PHOSPHATASE"/>
    <property type="match status" value="1"/>
</dbReference>
<sequence>MRLEAVSITNFRCYGDEVRVELDDLTTFVGRNDIGKSAILEALEIFFNADVVSMEQGDAHVHNANKTVSVTCEFSELPQTLTLDAGAETTLANEYLLSQDGRLKIRKSYDCSSKKPSADVFVLAFHPTAANFDNLLELKERDLQKKVKDLELEVALKGNPGMRRALWGAAGDLKLQEVAIPIGRSKEDVKRIWEQIEPHLPMFALFQSDRSSRDSDAEVQSPMKAAVAAAIAEVQDDIARIQAKVREKAEEIAKNTHIALATIDPNLASELTPEFSPPTPAKWQGLFSLGLNTDDGIPLNKRGSGVRRLVLVSFFKAEAERRLKTSTKRSIIYAIEEPETAQHPNNQRILIDSFKSLSEDPGCQVILTTHSPGFASSLPQDSIRYVSRHTETKRPQVEAGVDVFGRVAEALGVTPDSRVQLLLCVEGPTDVLALKALSKALHEADSTLPNLASDERVAFVVLGGGTLEHWVNQHYLRGLGKPEVHIYDGDVPAYADSAQQVNNRGDGSWAVVTAKHEIESYLHRDAIALAFGFYMEVTDHPVAGKAVPKVFGEAFVAHAGVGDPLKDSNAKKKLAQRAFPRMTCAMLDERDPNGEIRDWMRRLGLMLA</sequence>
<name>A0A0K2ZNG7_9XANT</name>
<dbReference type="EMBL" id="CXOK01000038">
    <property type="protein sequence ID" value="CTP87346.1"/>
    <property type="molecule type" value="Genomic_DNA"/>
</dbReference>
<organism evidence="2 3">
    <name type="scientific">Xanthomonas graminis pv. poae</name>
    <dbReference type="NCBI Taxonomy" id="227946"/>
    <lineage>
        <taxon>Bacteria</taxon>
        <taxon>Pseudomonadati</taxon>
        <taxon>Pseudomonadota</taxon>
        <taxon>Gammaproteobacteria</taxon>
        <taxon>Lysobacterales</taxon>
        <taxon>Lysobacteraceae</taxon>
        <taxon>Xanthomonas</taxon>
        <taxon>Xanthomonas translucens group</taxon>
        <taxon>Xanthomonas graminis</taxon>
    </lineage>
</organism>
<dbReference type="Pfam" id="PF13175">
    <property type="entry name" value="AAA_15"/>
    <property type="match status" value="1"/>
</dbReference>
<dbReference type="InterPro" id="IPR027417">
    <property type="entry name" value="P-loop_NTPase"/>
</dbReference>
<accession>A0A0K2ZNG7</accession>
<dbReference type="InterPro" id="IPR041685">
    <property type="entry name" value="AAA_GajA/Old/RecF-like"/>
</dbReference>
<gene>
    <name evidence="2" type="ORF">XTPLMG728_1530</name>
</gene>
<dbReference type="InterPro" id="IPR051396">
    <property type="entry name" value="Bact_Antivir_Def_Nuclease"/>
</dbReference>
<dbReference type="PANTHER" id="PTHR43581:SF4">
    <property type="entry name" value="ATP_GTP PHOSPHATASE"/>
    <property type="match status" value="1"/>
</dbReference>
<protein>
    <recommendedName>
        <fullName evidence="1">Endonuclease GajA/Old nuclease/RecF-like AAA domain-containing protein</fullName>
    </recommendedName>
</protein>
<dbReference type="Gene3D" id="3.40.50.300">
    <property type="entry name" value="P-loop containing nucleotide triphosphate hydrolases"/>
    <property type="match status" value="1"/>
</dbReference>
<dbReference type="AlphaFoldDB" id="A0A0K2ZNG7"/>